<evidence type="ECO:0000313" key="2">
    <source>
        <dbReference type="EMBL" id="MFC3628216.1"/>
    </source>
</evidence>
<evidence type="ECO:0000313" key="3">
    <source>
        <dbReference type="Proteomes" id="UP001595539"/>
    </source>
</evidence>
<proteinExistence type="predicted"/>
<keyword evidence="3" id="KW-1185">Reference proteome</keyword>
<sequence length="131" mass="13526">MSDKDDPVMAEALARAAESRAQIMRSKAAVNSDYDKMANEAEKEATKAARHAAGLPEELPDPEGTAQHLADSEGNFPANAEVAATGGIGIKASNTNVDTGKPATTPEQAGEAIVEGAQKVIADQPVGKRSK</sequence>
<feature type="region of interest" description="Disordered" evidence="1">
    <location>
        <begin position="90"/>
        <end position="110"/>
    </location>
</feature>
<organism evidence="2 3">
    <name type="scientific">Paracoccus angustae</name>
    <dbReference type="NCBI Taxonomy" id="1671480"/>
    <lineage>
        <taxon>Bacteria</taxon>
        <taxon>Pseudomonadati</taxon>
        <taxon>Pseudomonadota</taxon>
        <taxon>Alphaproteobacteria</taxon>
        <taxon>Rhodobacterales</taxon>
        <taxon>Paracoccaceae</taxon>
        <taxon>Paracoccus</taxon>
    </lineage>
</organism>
<dbReference type="RefSeq" id="WP_377758822.1">
    <property type="nucleotide sequence ID" value="NZ_JBHRXY010000001.1"/>
</dbReference>
<evidence type="ECO:0000256" key="1">
    <source>
        <dbReference type="SAM" id="MobiDB-lite"/>
    </source>
</evidence>
<gene>
    <name evidence="2" type="ORF">ACFOM8_02015</name>
</gene>
<dbReference type="EMBL" id="JBHRXY010000001">
    <property type="protein sequence ID" value="MFC3628216.1"/>
    <property type="molecule type" value="Genomic_DNA"/>
</dbReference>
<reference evidence="3" key="1">
    <citation type="journal article" date="2019" name="Int. J. Syst. Evol. Microbiol.">
        <title>The Global Catalogue of Microorganisms (GCM) 10K type strain sequencing project: providing services to taxonomists for standard genome sequencing and annotation.</title>
        <authorList>
            <consortium name="The Broad Institute Genomics Platform"/>
            <consortium name="The Broad Institute Genome Sequencing Center for Infectious Disease"/>
            <person name="Wu L."/>
            <person name="Ma J."/>
        </authorList>
    </citation>
    <scope>NUCLEOTIDE SEQUENCE [LARGE SCALE GENOMIC DNA]</scope>
    <source>
        <strain evidence="3">KCTC 42473</strain>
    </source>
</reference>
<accession>A0ABV7TZL1</accession>
<name>A0ABV7TZL1_9RHOB</name>
<feature type="region of interest" description="Disordered" evidence="1">
    <location>
        <begin position="46"/>
        <end position="75"/>
    </location>
</feature>
<comment type="caution">
    <text evidence="2">The sequence shown here is derived from an EMBL/GenBank/DDBJ whole genome shotgun (WGS) entry which is preliminary data.</text>
</comment>
<dbReference type="Proteomes" id="UP001595539">
    <property type="component" value="Unassembled WGS sequence"/>
</dbReference>
<protein>
    <submittedName>
        <fullName evidence="2">Uncharacterized protein</fullName>
    </submittedName>
</protein>